<evidence type="ECO:0000313" key="1">
    <source>
        <dbReference type="EMBL" id="MEQ2160353.1"/>
    </source>
</evidence>
<dbReference type="Proteomes" id="UP001476798">
    <property type="component" value="Unassembled WGS sequence"/>
</dbReference>
<name>A0ABV0MMQ8_9TELE</name>
<reference evidence="1 2" key="1">
    <citation type="submission" date="2021-06" db="EMBL/GenBank/DDBJ databases">
        <authorList>
            <person name="Palmer J.M."/>
        </authorList>
    </citation>
    <scope>NUCLEOTIDE SEQUENCE [LARGE SCALE GENOMIC DNA]</scope>
    <source>
        <strain evidence="1 2">GA_2019</strain>
        <tissue evidence="1">Muscle</tissue>
    </source>
</reference>
<proteinExistence type="predicted"/>
<organism evidence="1 2">
    <name type="scientific">Goodea atripinnis</name>
    <dbReference type="NCBI Taxonomy" id="208336"/>
    <lineage>
        <taxon>Eukaryota</taxon>
        <taxon>Metazoa</taxon>
        <taxon>Chordata</taxon>
        <taxon>Craniata</taxon>
        <taxon>Vertebrata</taxon>
        <taxon>Euteleostomi</taxon>
        <taxon>Actinopterygii</taxon>
        <taxon>Neopterygii</taxon>
        <taxon>Teleostei</taxon>
        <taxon>Neoteleostei</taxon>
        <taxon>Acanthomorphata</taxon>
        <taxon>Ovalentaria</taxon>
        <taxon>Atherinomorphae</taxon>
        <taxon>Cyprinodontiformes</taxon>
        <taxon>Goodeidae</taxon>
        <taxon>Goodea</taxon>
    </lineage>
</organism>
<sequence length="125" mass="14019">KSEGTNVKQGNVLLTLVLRQFSQTLKFLSDVASTQFPMSQGVDNTGMEMFFKRKTAVFSYISLIELMDDKFCRGKREGGSSKWSVASSQVKRQVREGCRSKWCQLQSPEGLCRAALWDSVAPLQS</sequence>
<evidence type="ECO:0000313" key="2">
    <source>
        <dbReference type="Proteomes" id="UP001476798"/>
    </source>
</evidence>
<keyword evidence="2" id="KW-1185">Reference proteome</keyword>
<dbReference type="EMBL" id="JAHRIO010006348">
    <property type="protein sequence ID" value="MEQ2160353.1"/>
    <property type="molecule type" value="Genomic_DNA"/>
</dbReference>
<protein>
    <submittedName>
        <fullName evidence="1">Uncharacterized protein</fullName>
    </submittedName>
</protein>
<feature type="non-terminal residue" evidence="1">
    <location>
        <position position="1"/>
    </location>
</feature>
<comment type="caution">
    <text evidence="1">The sequence shown here is derived from an EMBL/GenBank/DDBJ whole genome shotgun (WGS) entry which is preliminary data.</text>
</comment>
<accession>A0ABV0MMQ8</accession>
<gene>
    <name evidence="1" type="ORF">GOODEAATRI_032794</name>
</gene>